<accession>A0A7V4WL77</accession>
<comment type="similarity">
    <text evidence="8">Belongs to the binding-protein-dependent transport system permease family. LivHM subfamily.</text>
</comment>
<keyword evidence="5" id="KW-0029">Amino-acid transport</keyword>
<feature type="transmembrane region" description="Helical" evidence="9">
    <location>
        <begin position="88"/>
        <end position="114"/>
    </location>
</feature>
<dbReference type="GO" id="GO:0006865">
    <property type="term" value="P:amino acid transport"/>
    <property type="evidence" value="ECO:0007669"/>
    <property type="project" value="UniProtKB-KW"/>
</dbReference>
<dbReference type="PANTHER" id="PTHR11795">
    <property type="entry name" value="BRANCHED-CHAIN AMINO ACID TRANSPORT SYSTEM PERMEASE PROTEIN LIVH"/>
    <property type="match status" value="1"/>
</dbReference>
<organism evidence="10">
    <name type="scientific">Candidatus Caldatribacterium saccharofermentans</name>
    <dbReference type="NCBI Taxonomy" id="1454753"/>
    <lineage>
        <taxon>Bacteria</taxon>
        <taxon>Pseudomonadati</taxon>
        <taxon>Atribacterota</taxon>
        <taxon>Atribacteria</taxon>
        <taxon>Atribacterales</taxon>
        <taxon>Candidatus Caldatribacteriaceae</taxon>
        <taxon>Candidatus Caldatribacterium</taxon>
    </lineage>
</organism>
<keyword evidence="2" id="KW-0813">Transport</keyword>
<evidence type="ECO:0000313" key="10">
    <source>
        <dbReference type="EMBL" id="HGY39182.1"/>
    </source>
</evidence>
<feature type="transmembrane region" description="Helical" evidence="9">
    <location>
        <begin position="6"/>
        <end position="24"/>
    </location>
</feature>
<feature type="transmembrane region" description="Helical" evidence="9">
    <location>
        <begin position="31"/>
        <end position="52"/>
    </location>
</feature>
<keyword evidence="3" id="KW-1003">Cell membrane</keyword>
<dbReference type="Pfam" id="PF02653">
    <property type="entry name" value="BPD_transp_2"/>
    <property type="match status" value="1"/>
</dbReference>
<feature type="transmembrane region" description="Helical" evidence="9">
    <location>
        <begin position="212"/>
        <end position="241"/>
    </location>
</feature>
<comment type="caution">
    <text evidence="10">The sequence shown here is derived from an EMBL/GenBank/DDBJ whole genome shotgun (WGS) entry which is preliminary data.</text>
</comment>
<keyword evidence="4 9" id="KW-0812">Transmembrane</keyword>
<evidence type="ECO:0000256" key="8">
    <source>
        <dbReference type="ARBA" id="ARBA00037998"/>
    </source>
</evidence>
<dbReference type="GO" id="GO:0005886">
    <property type="term" value="C:plasma membrane"/>
    <property type="evidence" value="ECO:0007669"/>
    <property type="project" value="UniProtKB-SubCell"/>
</dbReference>
<feature type="transmembrane region" description="Helical" evidence="9">
    <location>
        <begin position="184"/>
        <end position="206"/>
    </location>
</feature>
<evidence type="ECO:0000256" key="4">
    <source>
        <dbReference type="ARBA" id="ARBA00022692"/>
    </source>
</evidence>
<comment type="subcellular location">
    <subcellularLocation>
        <location evidence="1">Cell membrane</location>
        <topology evidence="1">Multi-pass membrane protein</topology>
    </subcellularLocation>
</comment>
<evidence type="ECO:0000256" key="6">
    <source>
        <dbReference type="ARBA" id="ARBA00022989"/>
    </source>
</evidence>
<evidence type="ECO:0000256" key="2">
    <source>
        <dbReference type="ARBA" id="ARBA00022448"/>
    </source>
</evidence>
<dbReference type="CDD" id="cd06582">
    <property type="entry name" value="TM_PBP1_LivH_like"/>
    <property type="match status" value="1"/>
</dbReference>
<dbReference type="AlphaFoldDB" id="A0A7V4WL77"/>
<evidence type="ECO:0000256" key="9">
    <source>
        <dbReference type="SAM" id="Phobius"/>
    </source>
</evidence>
<feature type="transmembrane region" description="Helical" evidence="9">
    <location>
        <begin position="253"/>
        <end position="272"/>
    </location>
</feature>
<reference evidence="10" key="1">
    <citation type="journal article" date="2020" name="mSystems">
        <title>Genome- and Community-Level Interaction Insights into Carbon Utilization and Element Cycling Functions of Hydrothermarchaeota in Hydrothermal Sediment.</title>
        <authorList>
            <person name="Zhou Z."/>
            <person name="Liu Y."/>
            <person name="Xu W."/>
            <person name="Pan J."/>
            <person name="Luo Z.H."/>
            <person name="Li M."/>
        </authorList>
    </citation>
    <scope>NUCLEOTIDE SEQUENCE [LARGE SCALE GENOMIC DNA]</scope>
    <source>
        <strain evidence="10">SpSt-82</strain>
    </source>
</reference>
<dbReference type="PANTHER" id="PTHR11795:SF442">
    <property type="entry name" value="ABC TRANSPORTER ATP-BINDING PROTEIN"/>
    <property type="match status" value="1"/>
</dbReference>
<evidence type="ECO:0000256" key="3">
    <source>
        <dbReference type="ARBA" id="ARBA00022475"/>
    </source>
</evidence>
<protein>
    <submittedName>
        <fullName evidence="10">Branched-chain amino acid ABC transporter permease</fullName>
    </submittedName>
</protein>
<name>A0A7V4WL77_9BACT</name>
<evidence type="ECO:0000256" key="7">
    <source>
        <dbReference type="ARBA" id="ARBA00023136"/>
    </source>
</evidence>
<keyword evidence="7 9" id="KW-0472">Membrane</keyword>
<dbReference type="InterPro" id="IPR052157">
    <property type="entry name" value="BCAA_transport_permease"/>
</dbReference>
<dbReference type="GO" id="GO:0022857">
    <property type="term" value="F:transmembrane transporter activity"/>
    <property type="evidence" value="ECO:0007669"/>
    <property type="project" value="InterPro"/>
</dbReference>
<feature type="transmembrane region" description="Helical" evidence="9">
    <location>
        <begin position="58"/>
        <end position="76"/>
    </location>
</feature>
<keyword evidence="6 9" id="KW-1133">Transmembrane helix</keyword>
<evidence type="ECO:0000256" key="1">
    <source>
        <dbReference type="ARBA" id="ARBA00004651"/>
    </source>
</evidence>
<sequence length="277" mass="30029">MIEVFFYGLTVGGILYLVSIGLSLTFGIMKIVNFSHALVYALGPYVLVSYALKGGESYILGSLLGILFVIPIGYVVERFVIRRLYGVGIDLAIIATYATLLIGVDVIKFIWGATPIPVSDPVGSYLMLFHSRLPLYRVMVVLLAIAVHFFVLFFFRKTMVGRIVVAALEDEDGVRSLGISVGKYFSIVFVLGCCLAALGGVLYAPITAVHPYMGLSILLLSFAVVMVGGMGNLAGTFYASLFMGILMSVAGRIWGPVADTIPFIVMALVIAFRRRKV</sequence>
<gene>
    <name evidence="10" type="ORF">ENW11_05180</name>
</gene>
<proteinExistence type="inferred from homology"/>
<feature type="transmembrane region" description="Helical" evidence="9">
    <location>
        <begin position="134"/>
        <end position="155"/>
    </location>
</feature>
<evidence type="ECO:0000256" key="5">
    <source>
        <dbReference type="ARBA" id="ARBA00022970"/>
    </source>
</evidence>
<dbReference type="InterPro" id="IPR001851">
    <property type="entry name" value="ABC_transp_permease"/>
</dbReference>
<dbReference type="EMBL" id="DTIY01000032">
    <property type="protein sequence ID" value="HGY39182.1"/>
    <property type="molecule type" value="Genomic_DNA"/>
</dbReference>